<evidence type="ECO:0000313" key="9">
    <source>
        <dbReference type="Proteomes" id="UP000092461"/>
    </source>
</evidence>
<organism evidence="8 9">
    <name type="scientific">Lutzomyia longipalpis</name>
    <name type="common">Sand fly</name>
    <dbReference type="NCBI Taxonomy" id="7200"/>
    <lineage>
        <taxon>Eukaryota</taxon>
        <taxon>Metazoa</taxon>
        <taxon>Ecdysozoa</taxon>
        <taxon>Arthropoda</taxon>
        <taxon>Hexapoda</taxon>
        <taxon>Insecta</taxon>
        <taxon>Pterygota</taxon>
        <taxon>Neoptera</taxon>
        <taxon>Endopterygota</taxon>
        <taxon>Diptera</taxon>
        <taxon>Nematocera</taxon>
        <taxon>Psychodoidea</taxon>
        <taxon>Psychodidae</taxon>
        <taxon>Lutzomyia</taxon>
        <taxon>Lutzomyia</taxon>
    </lineage>
</organism>
<dbReference type="Proteomes" id="UP000092461">
    <property type="component" value="Unassembled WGS sequence"/>
</dbReference>
<keyword evidence="3 6" id="KW-1133">Transmembrane helix</keyword>
<dbReference type="EMBL" id="AJWK01000544">
    <property type="status" value="NOT_ANNOTATED_CDS"/>
    <property type="molecule type" value="Genomic_DNA"/>
</dbReference>
<evidence type="ECO:0000256" key="2">
    <source>
        <dbReference type="ARBA" id="ARBA00022692"/>
    </source>
</evidence>
<proteinExistence type="predicted"/>
<dbReference type="InterPro" id="IPR003663">
    <property type="entry name" value="Sugar/inositol_transpt"/>
</dbReference>
<keyword evidence="2 6" id="KW-0812">Transmembrane</keyword>
<evidence type="ECO:0000256" key="4">
    <source>
        <dbReference type="ARBA" id="ARBA00023136"/>
    </source>
</evidence>
<feature type="transmembrane region" description="Helical" evidence="6">
    <location>
        <begin position="526"/>
        <end position="544"/>
    </location>
</feature>
<dbReference type="PANTHER" id="PTHR48021:SF1">
    <property type="entry name" value="GH07001P-RELATED"/>
    <property type="match status" value="1"/>
</dbReference>
<evidence type="ECO:0000256" key="5">
    <source>
        <dbReference type="ARBA" id="ARBA00023180"/>
    </source>
</evidence>
<dbReference type="EnsemblMetazoa" id="LLOJ000171-RA">
    <property type="protein sequence ID" value="LLOJ000171-PA"/>
    <property type="gene ID" value="LLOJ000171"/>
</dbReference>
<sequence>MAMTSNWTLAFIITKAFPSLLDIIGSGPTFWIFSGLSYLGAIFIIFCLPETKGRSLAEIQWLLNGQRSTSEQSITADTGIEAGIGTIISGAMGVFGTVISCFTIDRFGRRVLLLISMSVMCVTICGLGVYFYLDIHSSTEGLGWLPLVCLAIYNTAFAMGIAPVPWLMNGELFAPDVRATGAGIATMTTWVLASVITKTFVNLEAAIGKPGTYWLFTGFSFVDTGIEAGIGTIISGAMGVFGTVISCFTIDRFGRRVLLLISMSVMCVTICGLGVYFYLDIHSSTEGLGWLPLVCLAIYNTAFAMGIAPVPWLMNGELFAPDVRATGAGIATMTTWVLASVITKTFVNLEAAIGKPGTYWLFTGFSFVGVLFIAFVVPETKGKSLAANTGIEAGLATIIVGIMQVGATLVSTAVVDRLGRRILLISSISVMSICTILMGVYFFLKDQDPTQTENLGWLPIVSLCIFIVMFSFGFGPVPWLMMGELFASDVKGFAGPIAGTTNWLLAFVITKTFVNLKDAIGAGETFWLFSGFSIVGLVFVFFLVPETKGKSLTEIQELLNGSSRQVQPTTSVTTVSNLSESDVKN</sequence>
<keyword evidence="4 6" id="KW-0472">Membrane</keyword>
<feature type="transmembrane region" description="Helical" evidence="6">
    <location>
        <begin position="456"/>
        <end position="481"/>
    </location>
</feature>
<dbReference type="SUPFAM" id="SSF103473">
    <property type="entry name" value="MFS general substrate transporter"/>
    <property type="match status" value="4"/>
</dbReference>
<feature type="transmembrane region" description="Helical" evidence="6">
    <location>
        <begin position="359"/>
        <end position="377"/>
    </location>
</feature>
<dbReference type="VEuPathDB" id="VectorBase:LLONM1_008533"/>
<dbReference type="GO" id="GO:0016020">
    <property type="term" value="C:membrane"/>
    <property type="evidence" value="ECO:0007669"/>
    <property type="project" value="UniProtKB-SubCell"/>
</dbReference>
<evidence type="ECO:0000256" key="3">
    <source>
        <dbReference type="ARBA" id="ARBA00022989"/>
    </source>
</evidence>
<evidence type="ECO:0000259" key="7">
    <source>
        <dbReference type="PROSITE" id="PS50850"/>
    </source>
</evidence>
<dbReference type="Pfam" id="PF00083">
    <property type="entry name" value="Sugar_tr"/>
    <property type="match status" value="4"/>
</dbReference>
<keyword evidence="5" id="KW-0325">Glycoprotein</keyword>
<feature type="transmembrane region" description="Helical" evidence="6">
    <location>
        <begin position="257"/>
        <end position="278"/>
    </location>
</feature>
<evidence type="ECO:0000313" key="8">
    <source>
        <dbReference type="EnsemblMetazoa" id="LLOJ000171-PA"/>
    </source>
</evidence>
<comment type="subcellular location">
    <subcellularLocation>
        <location evidence="1">Membrane</location>
        <topology evidence="1">Multi-pass membrane protein</topology>
    </subcellularLocation>
</comment>
<dbReference type="InterPro" id="IPR036259">
    <property type="entry name" value="MFS_trans_sf"/>
</dbReference>
<dbReference type="AlphaFoldDB" id="A0A1B0C8F9"/>
<evidence type="ECO:0000256" key="1">
    <source>
        <dbReference type="ARBA" id="ARBA00004141"/>
    </source>
</evidence>
<dbReference type="EMBL" id="AJWK01000546">
    <property type="status" value="NOT_ANNOTATED_CDS"/>
    <property type="molecule type" value="Genomic_DNA"/>
</dbReference>
<feature type="transmembrane region" description="Helical" evidence="6">
    <location>
        <begin position="422"/>
        <end position="444"/>
    </location>
</feature>
<dbReference type="EMBL" id="AJWK01000543">
    <property type="status" value="NOT_ANNOTATED_CDS"/>
    <property type="molecule type" value="Genomic_DNA"/>
</dbReference>
<dbReference type="InterPro" id="IPR005828">
    <property type="entry name" value="MFS_sugar_transport-like"/>
</dbReference>
<dbReference type="PRINTS" id="PR00171">
    <property type="entry name" value="SUGRTRNSPORT"/>
</dbReference>
<dbReference type="PROSITE" id="PS50850">
    <property type="entry name" value="MFS"/>
    <property type="match status" value="1"/>
</dbReference>
<feature type="transmembrane region" description="Helical" evidence="6">
    <location>
        <begin position="389"/>
        <end position="410"/>
    </location>
</feature>
<name>A0A1B0C8F9_LUTLO</name>
<feature type="transmembrane region" description="Helical" evidence="6">
    <location>
        <begin position="493"/>
        <end position="514"/>
    </location>
</feature>
<dbReference type="InterPro" id="IPR050549">
    <property type="entry name" value="MFS_Trehalose_Transporter"/>
</dbReference>
<feature type="transmembrane region" description="Helical" evidence="6">
    <location>
        <begin position="179"/>
        <end position="201"/>
    </location>
</feature>
<accession>A0A1B0C8F9</accession>
<dbReference type="InterPro" id="IPR020846">
    <property type="entry name" value="MFS_dom"/>
</dbReference>
<feature type="transmembrane region" description="Helical" evidence="6">
    <location>
        <begin position="30"/>
        <end position="48"/>
    </location>
</feature>
<dbReference type="VEuPathDB" id="VectorBase:LLONM1_005586"/>
<feature type="domain" description="Major facilitator superfamily (MFS) profile" evidence="7">
    <location>
        <begin position="41"/>
        <end position="548"/>
    </location>
</feature>
<dbReference type="GO" id="GO:0022857">
    <property type="term" value="F:transmembrane transporter activity"/>
    <property type="evidence" value="ECO:0007669"/>
    <property type="project" value="InterPro"/>
</dbReference>
<protein>
    <recommendedName>
        <fullName evidence="7">Major facilitator superfamily (MFS) profile domain-containing protein</fullName>
    </recommendedName>
</protein>
<feature type="transmembrane region" description="Helical" evidence="6">
    <location>
        <begin position="111"/>
        <end position="132"/>
    </location>
</feature>
<dbReference type="Gene3D" id="1.20.1250.20">
    <property type="entry name" value="MFS general substrate transporter like domains"/>
    <property type="match status" value="4"/>
</dbReference>
<dbReference type="VEuPathDB" id="VectorBase:LLOJ000171"/>
<dbReference type="PANTHER" id="PTHR48021">
    <property type="match status" value="1"/>
</dbReference>
<feature type="transmembrane region" description="Helical" evidence="6">
    <location>
        <begin position="290"/>
        <end position="313"/>
    </location>
</feature>
<keyword evidence="9" id="KW-1185">Reference proteome</keyword>
<feature type="transmembrane region" description="Helical" evidence="6">
    <location>
        <begin position="213"/>
        <end position="245"/>
    </location>
</feature>
<reference evidence="8" key="1">
    <citation type="submission" date="2020-05" db="UniProtKB">
        <authorList>
            <consortium name="EnsemblMetazoa"/>
        </authorList>
    </citation>
    <scope>IDENTIFICATION</scope>
    <source>
        <strain evidence="8">Jacobina</strain>
    </source>
</reference>
<feature type="transmembrane region" description="Helical" evidence="6">
    <location>
        <begin position="144"/>
        <end position="167"/>
    </location>
</feature>
<evidence type="ECO:0000256" key="6">
    <source>
        <dbReference type="SAM" id="Phobius"/>
    </source>
</evidence>
<dbReference type="EMBL" id="AJWK01000545">
    <property type="status" value="NOT_ANNOTATED_CDS"/>
    <property type="molecule type" value="Genomic_DNA"/>
</dbReference>